<gene>
    <name evidence="3" type="ORF">TIRI35C_1261</name>
</gene>
<dbReference type="SUPFAM" id="SSF47240">
    <property type="entry name" value="Ferritin-like"/>
    <property type="match status" value="1"/>
</dbReference>
<dbReference type="InterPro" id="IPR012348">
    <property type="entry name" value="RNR-like"/>
</dbReference>
<keyword evidence="4" id="KW-1185">Reference proteome</keyword>
<proteinExistence type="predicted"/>
<dbReference type="GO" id="GO:0016491">
    <property type="term" value="F:oxidoreductase activity"/>
    <property type="evidence" value="ECO:0007669"/>
    <property type="project" value="InterPro"/>
</dbReference>
<protein>
    <submittedName>
        <fullName evidence="3">YHS domain-containing protein</fullName>
    </submittedName>
</protein>
<organism evidence="3 4">
    <name type="scientific">Thermococcus camini</name>
    <dbReference type="NCBI Taxonomy" id="2016373"/>
    <lineage>
        <taxon>Archaea</taxon>
        <taxon>Methanobacteriati</taxon>
        <taxon>Methanobacteriota</taxon>
        <taxon>Thermococci</taxon>
        <taxon>Thermococcales</taxon>
        <taxon>Thermococcaceae</taxon>
        <taxon>Thermococcus</taxon>
    </lineage>
</organism>
<evidence type="ECO:0000313" key="3">
    <source>
        <dbReference type="EMBL" id="CAD5244415.1"/>
    </source>
</evidence>
<evidence type="ECO:0000256" key="1">
    <source>
        <dbReference type="SAM" id="MobiDB-lite"/>
    </source>
</evidence>
<dbReference type="InterPro" id="IPR007029">
    <property type="entry name" value="YHS_dom"/>
</dbReference>
<dbReference type="InterPro" id="IPR009078">
    <property type="entry name" value="Ferritin-like_SF"/>
</dbReference>
<dbReference type="SMART" id="SM00746">
    <property type="entry name" value="TRASH"/>
    <property type="match status" value="1"/>
</dbReference>
<dbReference type="GeneID" id="58919003"/>
<feature type="domain" description="TRASH" evidence="2">
    <location>
        <begin position="4"/>
        <end position="41"/>
    </location>
</feature>
<evidence type="ECO:0000313" key="4">
    <source>
        <dbReference type="Proteomes" id="UP000516304"/>
    </source>
</evidence>
<dbReference type="EMBL" id="LR881183">
    <property type="protein sequence ID" value="CAD5244415.1"/>
    <property type="molecule type" value="Genomic_DNA"/>
</dbReference>
<accession>A0A7G2D753</accession>
<feature type="compositionally biased region" description="Basic residues" evidence="1">
    <location>
        <begin position="51"/>
        <end position="75"/>
    </location>
</feature>
<evidence type="ECO:0000259" key="2">
    <source>
        <dbReference type="SMART" id="SM00746"/>
    </source>
</evidence>
<name>A0A7G2D753_9EURY</name>
<dbReference type="AlphaFoldDB" id="A0A7G2D753"/>
<dbReference type="KEGG" id="tcq:TIRI35C_1261"/>
<reference evidence="3 4" key="1">
    <citation type="submission" date="2020-09" db="EMBL/GenBank/DDBJ databases">
        <authorList>
            <person name="Courtine D."/>
        </authorList>
    </citation>
    <scope>NUCLEOTIDE SEQUENCE [LARGE SCALE GENOMIC DNA]</scope>
    <source>
        <strain evidence="3 4">IRI35c</strain>
    </source>
</reference>
<dbReference type="Gene3D" id="1.10.620.20">
    <property type="entry name" value="Ribonucleotide Reductase, subunit A"/>
    <property type="match status" value="1"/>
</dbReference>
<dbReference type="Proteomes" id="UP000516304">
    <property type="component" value="Chromosome TIRI35C"/>
</dbReference>
<dbReference type="InterPro" id="IPR011017">
    <property type="entry name" value="TRASH_dom"/>
</dbReference>
<sequence>MPIDPVCGMEVSEDTGLKAEYGGKVYYFCSPGCKVEFEANPEKYIGGMGGHSHHGHSHHGHHMGHRRGGCGHMHF</sequence>
<dbReference type="RefSeq" id="WP_188202182.1">
    <property type="nucleotide sequence ID" value="NZ_LR881183.1"/>
</dbReference>
<feature type="region of interest" description="Disordered" evidence="1">
    <location>
        <begin position="48"/>
        <end position="75"/>
    </location>
</feature>
<dbReference type="Pfam" id="PF04945">
    <property type="entry name" value="YHS"/>
    <property type="match status" value="1"/>
</dbReference>